<gene>
    <name evidence="1" type="ORF">IscW_ISCW009775</name>
</gene>
<dbReference type="HOGENOM" id="CLU_2388647_0_0_1"/>
<dbReference type="EnsemblMetazoa" id="ISCW009775-RA">
    <property type="protein sequence ID" value="ISCW009775-PA"/>
    <property type="gene ID" value="ISCW009775"/>
</dbReference>
<dbReference type="EMBL" id="ABJB010687583">
    <property type="status" value="NOT_ANNOTATED_CDS"/>
    <property type="molecule type" value="Genomic_DNA"/>
</dbReference>
<evidence type="ECO:0000313" key="1">
    <source>
        <dbReference type="EMBL" id="EEC12220.1"/>
    </source>
</evidence>
<keyword evidence="3" id="KW-1185">Reference proteome</keyword>
<dbReference type="Proteomes" id="UP000001555">
    <property type="component" value="Unassembled WGS sequence"/>
</dbReference>
<organism>
    <name type="scientific">Ixodes scapularis</name>
    <name type="common">Black-legged tick</name>
    <name type="synonym">Deer tick</name>
    <dbReference type="NCBI Taxonomy" id="6945"/>
    <lineage>
        <taxon>Eukaryota</taxon>
        <taxon>Metazoa</taxon>
        <taxon>Ecdysozoa</taxon>
        <taxon>Arthropoda</taxon>
        <taxon>Chelicerata</taxon>
        <taxon>Arachnida</taxon>
        <taxon>Acari</taxon>
        <taxon>Parasitiformes</taxon>
        <taxon>Ixodida</taxon>
        <taxon>Ixodoidea</taxon>
        <taxon>Ixodidae</taxon>
        <taxon>Ixodinae</taxon>
        <taxon>Ixodes</taxon>
    </lineage>
</organism>
<sequence>MGFHFSWQEISTCSTWKGILHDERLQEAAEIALFTLTKDFTYPTCHELHEDQRDTILDLTWVNSTLVTKWQCGPDPMRSDPYPIWLWLPIGSRA</sequence>
<name>B7Q048_IXOSC</name>
<dbReference type="EMBL" id="DS829795">
    <property type="protein sequence ID" value="EEC12220.1"/>
    <property type="molecule type" value="Genomic_DNA"/>
</dbReference>
<dbReference type="PaxDb" id="6945-B7Q048"/>
<protein>
    <submittedName>
        <fullName evidence="1 2">Uncharacterized protein</fullName>
    </submittedName>
</protein>
<reference evidence="2" key="2">
    <citation type="submission" date="2020-05" db="UniProtKB">
        <authorList>
            <consortium name="EnsemblMetazoa"/>
        </authorList>
    </citation>
    <scope>IDENTIFICATION</scope>
    <source>
        <strain evidence="2">wikel</strain>
    </source>
</reference>
<dbReference type="VEuPathDB" id="VectorBase:ISCI009775"/>
<dbReference type="InParanoid" id="B7Q048"/>
<accession>B7Q048</accession>
<dbReference type="AlphaFoldDB" id="B7Q048"/>
<proteinExistence type="predicted"/>
<evidence type="ECO:0000313" key="3">
    <source>
        <dbReference type="Proteomes" id="UP000001555"/>
    </source>
</evidence>
<dbReference type="VEuPathDB" id="VectorBase:ISCW009775"/>
<evidence type="ECO:0000313" key="2">
    <source>
        <dbReference type="EnsemblMetazoa" id="ISCW009775-PA"/>
    </source>
</evidence>
<reference evidence="1 3" key="1">
    <citation type="submission" date="2008-03" db="EMBL/GenBank/DDBJ databases">
        <title>Annotation of Ixodes scapularis.</title>
        <authorList>
            <consortium name="Ixodes scapularis Genome Project Consortium"/>
            <person name="Caler E."/>
            <person name="Hannick L.I."/>
            <person name="Bidwell S."/>
            <person name="Joardar V."/>
            <person name="Thiagarajan M."/>
            <person name="Amedeo P."/>
            <person name="Galinsky K.J."/>
            <person name="Schobel S."/>
            <person name="Inman J."/>
            <person name="Hostetler J."/>
            <person name="Miller J."/>
            <person name="Hammond M."/>
            <person name="Megy K."/>
            <person name="Lawson D."/>
            <person name="Kodira C."/>
            <person name="Sutton G."/>
            <person name="Meyer J."/>
            <person name="Hill C.A."/>
            <person name="Birren B."/>
            <person name="Nene V."/>
            <person name="Collins F."/>
            <person name="Alarcon-Chaidez F."/>
            <person name="Wikel S."/>
            <person name="Strausberg R."/>
        </authorList>
    </citation>
    <scope>NUCLEOTIDE SEQUENCE [LARGE SCALE GENOMIC DNA]</scope>
    <source>
        <strain evidence="3">Wikel</strain>
        <strain evidence="1">Wikel colony</strain>
    </source>
</reference>
<dbReference type="InterPro" id="IPR036691">
    <property type="entry name" value="Endo/exonu/phosph_ase_sf"/>
</dbReference>
<dbReference type="Gene3D" id="3.60.10.10">
    <property type="entry name" value="Endonuclease/exonuclease/phosphatase"/>
    <property type="match status" value="1"/>
</dbReference>